<dbReference type="AlphaFoldDB" id="A0A660KSJ3"/>
<gene>
    <name evidence="2" type="ORF">FH972_011822</name>
</gene>
<evidence type="ECO:0000313" key="3">
    <source>
        <dbReference type="Proteomes" id="UP000327013"/>
    </source>
</evidence>
<proteinExistence type="predicted"/>
<feature type="region of interest" description="Disordered" evidence="1">
    <location>
        <begin position="19"/>
        <end position="51"/>
    </location>
</feature>
<sequence length="131" mass="13737">MTCRAVAVTHAGLVLKTDTQTGKPQGVSIRTSGSGDDSNNNGHNNVHALPRQSEAEDDIVNLVDLGLPLSNALGLLLVPLVGSSDEFGFGDIHVRTVDTLLRAKSSDVRISHLSSGILEGVEDLAVVEVED</sequence>
<evidence type="ECO:0000313" key="2">
    <source>
        <dbReference type="EMBL" id="KAE8039407.1"/>
    </source>
</evidence>
<reference evidence="2 3" key="1">
    <citation type="submission" date="2019-06" db="EMBL/GenBank/DDBJ databases">
        <title>A chromosomal-level reference genome of Carpinus fangiana (Coryloideae, Betulaceae).</title>
        <authorList>
            <person name="Yang X."/>
            <person name="Wang Z."/>
            <person name="Zhang L."/>
            <person name="Hao G."/>
            <person name="Liu J."/>
            <person name="Yang Y."/>
        </authorList>
    </citation>
    <scope>NUCLEOTIDE SEQUENCE [LARGE SCALE GENOMIC DNA]</scope>
    <source>
        <strain evidence="2">Cfa_2016G</strain>
        <tissue evidence="2">Leaf</tissue>
    </source>
</reference>
<evidence type="ECO:0000256" key="1">
    <source>
        <dbReference type="SAM" id="MobiDB-lite"/>
    </source>
</evidence>
<keyword evidence="3" id="KW-1185">Reference proteome</keyword>
<feature type="compositionally biased region" description="Polar residues" evidence="1">
    <location>
        <begin position="19"/>
        <end position="31"/>
    </location>
</feature>
<organism evidence="2 3">
    <name type="scientific">Carpinus fangiana</name>
    <dbReference type="NCBI Taxonomy" id="176857"/>
    <lineage>
        <taxon>Eukaryota</taxon>
        <taxon>Viridiplantae</taxon>
        <taxon>Streptophyta</taxon>
        <taxon>Embryophyta</taxon>
        <taxon>Tracheophyta</taxon>
        <taxon>Spermatophyta</taxon>
        <taxon>Magnoliopsida</taxon>
        <taxon>eudicotyledons</taxon>
        <taxon>Gunneridae</taxon>
        <taxon>Pentapetalae</taxon>
        <taxon>rosids</taxon>
        <taxon>fabids</taxon>
        <taxon>Fagales</taxon>
        <taxon>Betulaceae</taxon>
        <taxon>Carpinus</taxon>
    </lineage>
</organism>
<feature type="compositionally biased region" description="Low complexity" evidence="1">
    <location>
        <begin position="32"/>
        <end position="45"/>
    </location>
</feature>
<name>A0A660KSJ3_9ROSI</name>
<protein>
    <submittedName>
        <fullName evidence="2">Uncharacterized protein</fullName>
    </submittedName>
</protein>
<accession>A0A660KSJ3</accession>
<dbReference type="Proteomes" id="UP000327013">
    <property type="component" value="Chromosome 4"/>
</dbReference>
<dbReference type="EMBL" id="CM017324">
    <property type="protein sequence ID" value="KAE8039407.1"/>
    <property type="molecule type" value="Genomic_DNA"/>
</dbReference>